<evidence type="ECO:0000313" key="3">
    <source>
        <dbReference type="Proteomes" id="UP000324222"/>
    </source>
</evidence>
<gene>
    <name evidence="2" type="ORF">E2C01_022702</name>
</gene>
<keyword evidence="3" id="KW-1185">Reference proteome</keyword>
<dbReference type="EMBL" id="VSRR010002078">
    <property type="protein sequence ID" value="MPC29470.1"/>
    <property type="molecule type" value="Genomic_DNA"/>
</dbReference>
<evidence type="ECO:0000256" key="1">
    <source>
        <dbReference type="SAM" id="Phobius"/>
    </source>
</evidence>
<sequence>MMPSHSAKFVITVQYLTSISNFFITQSLIVSFVVPGLDFN</sequence>
<keyword evidence="1" id="KW-0472">Membrane</keyword>
<keyword evidence="1" id="KW-1133">Transmembrane helix</keyword>
<keyword evidence="1" id="KW-0812">Transmembrane</keyword>
<organism evidence="2 3">
    <name type="scientific">Portunus trituberculatus</name>
    <name type="common">Swimming crab</name>
    <name type="synonym">Neptunus trituberculatus</name>
    <dbReference type="NCBI Taxonomy" id="210409"/>
    <lineage>
        <taxon>Eukaryota</taxon>
        <taxon>Metazoa</taxon>
        <taxon>Ecdysozoa</taxon>
        <taxon>Arthropoda</taxon>
        <taxon>Crustacea</taxon>
        <taxon>Multicrustacea</taxon>
        <taxon>Malacostraca</taxon>
        <taxon>Eumalacostraca</taxon>
        <taxon>Eucarida</taxon>
        <taxon>Decapoda</taxon>
        <taxon>Pleocyemata</taxon>
        <taxon>Brachyura</taxon>
        <taxon>Eubrachyura</taxon>
        <taxon>Portunoidea</taxon>
        <taxon>Portunidae</taxon>
        <taxon>Portuninae</taxon>
        <taxon>Portunus</taxon>
    </lineage>
</organism>
<evidence type="ECO:0000313" key="2">
    <source>
        <dbReference type="EMBL" id="MPC29470.1"/>
    </source>
</evidence>
<comment type="caution">
    <text evidence="2">The sequence shown here is derived from an EMBL/GenBank/DDBJ whole genome shotgun (WGS) entry which is preliminary data.</text>
</comment>
<name>A0A5B7E622_PORTR</name>
<protein>
    <submittedName>
        <fullName evidence="2">Uncharacterized protein</fullName>
    </submittedName>
</protein>
<feature type="transmembrane region" description="Helical" evidence="1">
    <location>
        <begin position="12"/>
        <end position="34"/>
    </location>
</feature>
<dbReference type="AlphaFoldDB" id="A0A5B7E622"/>
<proteinExistence type="predicted"/>
<dbReference type="Proteomes" id="UP000324222">
    <property type="component" value="Unassembled WGS sequence"/>
</dbReference>
<accession>A0A5B7E622</accession>
<reference evidence="2 3" key="1">
    <citation type="submission" date="2019-05" db="EMBL/GenBank/DDBJ databases">
        <title>Another draft genome of Portunus trituberculatus and its Hox gene families provides insights of decapod evolution.</title>
        <authorList>
            <person name="Jeong J.-H."/>
            <person name="Song I."/>
            <person name="Kim S."/>
            <person name="Choi T."/>
            <person name="Kim D."/>
            <person name="Ryu S."/>
            <person name="Kim W."/>
        </authorList>
    </citation>
    <scope>NUCLEOTIDE SEQUENCE [LARGE SCALE GENOMIC DNA]</scope>
    <source>
        <tissue evidence="2">Muscle</tissue>
    </source>
</reference>